<dbReference type="InterPro" id="IPR056558">
    <property type="entry name" value="LAMB1-4_helical"/>
</dbReference>
<evidence type="ECO:0000256" key="13">
    <source>
        <dbReference type="SAM" id="Coils"/>
    </source>
</evidence>
<feature type="disulfide bond" evidence="12">
    <location>
        <begin position="923"/>
        <end position="932"/>
    </location>
</feature>
<dbReference type="Pfam" id="PF24999">
    <property type="entry name" value="LAMB4"/>
    <property type="match status" value="1"/>
</dbReference>
<feature type="disulfide bond" evidence="12">
    <location>
        <begin position="1035"/>
        <end position="1044"/>
    </location>
</feature>
<feature type="disulfide bond" evidence="12">
    <location>
        <begin position="296"/>
        <end position="305"/>
    </location>
</feature>
<dbReference type="OrthoDB" id="5985440at2759"/>
<feature type="coiled-coil region" evidence="13">
    <location>
        <begin position="1612"/>
        <end position="1675"/>
    </location>
</feature>
<evidence type="ECO:0000256" key="2">
    <source>
        <dbReference type="ARBA" id="ARBA00022525"/>
    </source>
</evidence>
<feature type="coiled-coil region" evidence="13">
    <location>
        <begin position="1459"/>
        <end position="1500"/>
    </location>
</feature>
<keyword evidence="7" id="KW-0130">Cell adhesion</keyword>
<feature type="disulfide bond" evidence="12">
    <location>
        <begin position="860"/>
        <end position="877"/>
    </location>
</feature>
<feature type="domain" description="Laminin EGF-like" evidence="16">
    <location>
        <begin position="858"/>
        <end position="903"/>
    </location>
</feature>
<dbReference type="FunFam" id="2.10.25.10:FF:000145">
    <property type="entry name" value="Laminin subunit beta 1"/>
    <property type="match status" value="1"/>
</dbReference>
<dbReference type="OMA" id="RRCSCHP"/>
<dbReference type="Proteomes" id="UP000265020">
    <property type="component" value="Unassembled WGS sequence"/>
</dbReference>
<evidence type="ECO:0000313" key="20">
    <source>
        <dbReference type="Proteomes" id="UP000265020"/>
    </source>
</evidence>
<evidence type="ECO:0000256" key="5">
    <source>
        <dbReference type="ARBA" id="ARBA00022737"/>
    </source>
</evidence>
<organism evidence="19 20">
    <name type="scientific">Cyprinodon variegatus</name>
    <name type="common">Sheepshead minnow</name>
    <dbReference type="NCBI Taxonomy" id="28743"/>
    <lineage>
        <taxon>Eukaryota</taxon>
        <taxon>Metazoa</taxon>
        <taxon>Chordata</taxon>
        <taxon>Craniata</taxon>
        <taxon>Vertebrata</taxon>
        <taxon>Euteleostomi</taxon>
        <taxon>Actinopterygii</taxon>
        <taxon>Neopterygii</taxon>
        <taxon>Teleostei</taxon>
        <taxon>Neoteleostei</taxon>
        <taxon>Acanthomorphata</taxon>
        <taxon>Ovalentaria</taxon>
        <taxon>Atherinomorphae</taxon>
        <taxon>Cyprinodontiformes</taxon>
        <taxon>Cyprinodontidae</taxon>
        <taxon>Cyprinodon</taxon>
    </lineage>
</organism>
<feature type="disulfide bond" evidence="12">
    <location>
        <begin position="858"/>
        <end position="870"/>
    </location>
</feature>
<dbReference type="Ensembl" id="ENSCVAT00000002448.1">
    <property type="protein sequence ID" value="ENSCVAP00000007942.1"/>
    <property type="gene ID" value="ENSCVAG00000009667.1"/>
</dbReference>
<evidence type="ECO:0000256" key="3">
    <source>
        <dbReference type="ARBA" id="ARBA00022530"/>
    </source>
</evidence>
<dbReference type="SMART" id="SM00180">
    <property type="entry name" value="EGF_Lam"/>
    <property type="match status" value="13"/>
</dbReference>
<feature type="domain" description="Laminin EGF-like" evidence="16">
    <location>
        <begin position="810"/>
        <end position="857"/>
    </location>
</feature>
<feature type="domain" description="Laminin EGF-like" evidence="16">
    <location>
        <begin position="904"/>
        <end position="951"/>
    </location>
</feature>
<dbReference type="InterPro" id="IPR008211">
    <property type="entry name" value="Laminin_N"/>
</dbReference>
<feature type="coiled-coil region" evidence="13">
    <location>
        <begin position="1705"/>
        <end position="1767"/>
    </location>
</feature>
<keyword evidence="5" id="KW-0677">Repeat</keyword>
<dbReference type="CDD" id="cd00055">
    <property type="entry name" value="EGF_Lam"/>
    <property type="match status" value="13"/>
</dbReference>
<dbReference type="GO" id="GO:0009888">
    <property type="term" value="P:tissue development"/>
    <property type="evidence" value="ECO:0007669"/>
    <property type="project" value="TreeGrafter"/>
</dbReference>
<feature type="signal peptide" evidence="15">
    <location>
        <begin position="1"/>
        <end position="15"/>
    </location>
</feature>
<feature type="disulfide bond" evidence="12">
    <location>
        <begin position="879"/>
        <end position="888"/>
    </location>
</feature>
<dbReference type="PROSITE" id="PS51117">
    <property type="entry name" value="LAMININ_NTER"/>
    <property type="match status" value="1"/>
</dbReference>
<evidence type="ECO:0000259" key="17">
    <source>
        <dbReference type="PROSITE" id="PS51116"/>
    </source>
</evidence>
<evidence type="ECO:0000256" key="4">
    <source>
        <dbReference type="ARBA" id="ARBA00022729"/>
    </source>
</evidence>
<sequence>MILVFLFVYLPAVKLQDFQDQCPGRSCHPQLGDLLVGRAAQLSASSTCGLDGPQNYCIVGYLEGEQKCFTCDSRLPFSIKDNPLSHRIENVISNFDFESRMKWWQSENGVHQVSIRLDLETIFQFSHLVLTFKTFRPTAMLVERSKDFGKSWKTFRYFADDCSIHFPSVPAGSARFIDDVFCDSRYSGPEPSTGGEVVLKALDPVFEIENPYDPKIQELITVTNIRVNFTHLYTLGDTLLARRRRNPQEKYYYSLSSMVVQGSCFCNGHASRCVPVDGGRGDVFTEPGMIHGRCVCQHNTAGENCERCQSLYNDSPWRPGGENTDSICRRCNCHGHSDSCHFDAARYDATRGVSGGVCDDCRHDRTGPQCEHCRPFMYQDPQRALEDPQACIPCDCDPAGSLNGGLCDASSGRCFCKENVEGPHCDRCKHGFFNLRQENPTGCDECKCHRLGSVGPCDQLTGSCKCEPMATGPLCDQCVAGFWGLGNSMFRCSPCDCDVGGAHSNMCSSEDGQCHCLPNMIGRRCSDPAPGYFLPSLNYFLYEAELAVQQAGGNSSPSPPSRPSPSSSPLVNPSLLPPCEQYYRNQGYDFKVSNGKVVLVRKPRRLSRQRRQKQNINRLNRRPLQILPHQGSPEQSGTGLGLVRVTEGVGLTFTVDNLPTSMEYHLVIRYESESVSDWLATVRIIKLSPGDEACSDTPTGSLTLILPRNSRLGILDSRLCLNAGGRYNMEIFFDREQILDNSPLLVDSMGLIQIFDSVQNFCSHSDFDSLSNFRCVGLDVYLGSQESLPKICEGLIKSLSARIHNGAVACRCNSIGSLGSGCSKLGGFCECQRSVIGRCCDACAPLHFGFGPEGCKRCECDPRGSLSEACDVISGQCDCRPQVTGQRCDRCESGFWGFPLCQPCDCNDLSETCDGETGTCLNCREHSTGPHCNRCVEGYYGNPVSRQSCQPCLCPDILSSGRFFASSCQYDEQSLSVSCSCREGHAGPQCDRCSPGFYGDLTLPGATCKVCSCNNNIDPNSGDACDTKTGECLRCLYHTTGPQCQFCKPGFYGNALQHNCKECSCDRRGTEPTLCPLESPCFCNRETGQCPCRTGVVGDLCDECEDGFWNLDGASGCQPCSCDPANSVSNVCNKVSGQCLCRPEFGGRQCDECGENHFGNPDLQCFSCDCNLEGTERPSCDPETGECICRIGVTGILCDECAPGHSSEFPACERCHECSSLWAVNVTDVQRAAQRMRTLIPLHGDTQDSTHSRYWQWMLEMHSRLDRLANMTRPFLPKLENVEKLYIKIRRLKDTVDTNIILIDPSLLLNTDIDNIYSEFMKLLKNLKDQLIKVPNEKQTEQVEEMLEEIQKLHKIFMSDEKRLRNSSKAVEDSMDTRQELKRKLSMCKGRGPMAALEKKVKELSVLKLNQKVCGQPDPKDCSKCPEGQICDGAVPASQKALEMEEKVKQRLVELPLKLRESERKMQVARLEAQSTKDQAQDLQRQIRETSGSLEMEKNRTRELLQRVKQYLMDEMVPPEDIKKMANAVLSIHLPRSPAEIRRMISEIYNLLNSVTKFPDELKKLQDKAKTAQELLLKATEIKEKTKNINVVDISRDLYAAEELQNRANDDLEVAVQDRDMAKDQIQEMENKLDSIEPKLKNWPSDLQEEIEAVKNKTEKNREMAREAREAAESAFTLLPNKAGLQDVEEQFQLLKQKQLNQTIGGEAADRLKRIQAEAEDMQRQMEDRLRQLQDVEQKIQQLLQRKNQKVEEVSNLLKIVESLQKEIASRAIEYSRCAP</sequence>
<dbReference type="InterPro" id="IPR002049">
    <property type="entry name" value="LE_dom"/>
</dbReference>
<dbReference type="FunFam" id="2.10.25.10:FF:000135">
    <property type="entry name" value="Laminin subunit beta 4"/>
    <property type="match status" value="2"/>
</dbReference>
<comment type="subcellular location">
    <subcellularLocation>
        <location evidence="1">Secreted</location>
        <location evidence="1">Extracellular space</location>
        <location evidence="1">Extracellular matrix</location>
        <location evidence="1">Basement membrane</location>
    </subcellularLocation>
</comment>
<feature type="domain" description="Laminin IV type B" evidence="17">
    <location>
        <begin position="534"/>
        <end position="804"/>
    </location>
</feature>
<dbReference type="InterPro" id="IPR000742">
    <property type="entry name" value="EGF"/>
</dbReference>
<dbReference type="FunFam" id="2.10.25.10:FF:000209">
    <property type="entry name" value="Laminin subunit alpha 5"/>
    <property type="match status" value="1"/>
</dbReference>
<dbReference type="FunFam" id="2.170.300.10:FF:000001">
    <property type="entry name" value="Laminin subunit beta-1"/>
    <property type="match status" value="1"/>
</dbReference>
<evidence type="ECO:0000259" key="18">
    <source>
        <dbReference type="PROSITE" id="PS51117"/>
    </source>
</evidence>
<feature type="domain" description="Laminin EGF-like" evidence="16">
    <location>
        <begin position="394"/>
        <end position="445"/>
    </location>
</feature>
<feature type="domain" description="Laminin EGF-like" evidence="16">
    <location>
        <begin position="446"/>
        <end position="494"/>
    </location>
</feature>
<feature type="chain" id="PRO_5018722630" evidence="15">
    <location>
        <begin position="16"/>
        <end position="1780"/>
    </location>
</feature>
<protein>
    <submittedName>
        <fullName evidence="19">Laminin subunit beta-4-like</fullName>
    </submittedName>
</protein>
<dbReference type="FunFam" id="2.10.25.10:FF:000011">
    <property type="entry name" value="Cadherin EGF LAG seven-pass G-type receptor"/>
    <property type="match status" value="1"/>
</dbReference>
<evidence type="ECO:0000256" key="10">
    <source>
        <dbReference type="ARBA" id="ARBA00023180"/>
    </source>
</evidence>
<evidence type="ECO:0000256" key="12">
    <source>
        <dbReference type="PROSITE-ProRule" id="PRU00460"/>
    </source>
</evidence>
<feature type="compositionally biased region" description="Low complexity" evidence="14">
    <location>
        <begin position="564"/>
        <end position="573"/>
    </location>
</feature>
<dbReference type="GeneID" id="107102512"/>
<proteinExistence type="predicted"/>
<dbReference type="FunFam" id="2.10.25.10:FF:000188">
    <property type="entry name" value="Laminin subunit gamma 2"/>
    <property type="match status" value="1"/>
</dbReference>
<feature type="disulfide bond" evidence="12">
    <location>
        <begin position="1122"/>
        <end position="1139"/>
    </location>
</feature>
<feature type="domain" description="Laminin N-terminal" evidence="18">
    <location>
        <begin position="23"/>
        <end position="263"/>
    </location>
</feature>
<feature type="disulfide bond" evidence="12">
    <location>
        <begin position="935"/>
        <end position="949"/>
    </location>
</feature>
<feature type="disulfide bond" evidence="12">
    <location>
        <begin position="831"/>
        <end position="840"/>
    </location>
</feature>
<dbReference type="Gene3D" id="2.170.300.10">
    <property type="entry name" value="Tie2 ligand-binding domain superfamily"/>
    <property type="match status" value="1"/>
</dbReference>
<dbReference type="Pfam" id="PF00055">
    <property type="entry name" value="Laminin_N"/>
    <property type="match status" value="1"/>
</dbReference>
<evidence type="ECO:0000256" key="9">
    <source>
        <dbReference type="ARBA" id="ARBA00023157"/>
    </source>
</evidence>
<dbReference type="GeneTree" id="ENSGT00940000165244"/>
<dbReference type="FunFam" id="2.10.25.10:FF:000130">
    <property type="entry name" value="Laminin subunit beta 1"/>
    <property type="match status" value="1"/>
</dbReference>
<evidence type="ECO:0000256" key="14">
    <source>
        <dbReference type="SAM" id="MobiDB-lite"/>
    </source>
</evidence>
<feature type="disulfide bond" evidence="12">
    <location>
        <begin position="478"/>
        <end position="492"/>
    </location>
</feature>
<dbReference type="Gene3D" id="2.60.120.260">
    <property type="entry name" value="Galactose-binding domain-like"/>
    <property type="match status" value="1"/>
</dbReference>
<dbReference type="PRINTS" id="PR00011">
    <property type="entry name" value="EGFLAMININ"/>
</dbReference>
<evidence type="ECO:0000256" key="11">
    <source>
        <dbReference type="ARBA" id="ARBA00023292"/>
    </source>
</evidence>
<keyword evidence="11 12" id="KW-0424">Laminin EGF-like domain</keyword>
<keyword evidence="10" id="KW-0325">Glycoprotein</keyword>
<dbReference type="RefSeq" id="XP_015257333.1">
    <property type="nucleotide sequence ID" value="XM_015401847.1"/>
</dbReference>
<feature type="disulfide bond" evidence="12">
    <location>
        <begin position="1170"/>
        <end position="1187"/>
    </location>
</feature>
<keyword evidence="4 15" id="KW-0732">Signal</keyword>
<feature type="domain" description="Laminin EGF-like" evidence="16">
    <location>
        <begin position="1120"/>
        <end position="1167"/>
    </location>
</feature>
<evidence type="ECO:0000313" key="19">
    <source>
        <dbReference type="Ensembl" id="ENSCVAP00000007942.1"/>
    </source>
</evidence>
<feature type="domain" description="Laminin EGF-like" evidence="16">
    <location>
        <begin position="264"/>
        <end position="330"/>
    </location>
</feature>
<feature type="disulfide bond" evidence="12">
    <location>
        <begin position="416"/>
        <end position="425"/>
    </location>
</feature>
<feature type="disulfide bond" evidence="12">
    <location>
        <begin position="1141"/>
        <end position="1150"/>
    </location>
</feature>
<dbReference type="SMART" id="SM00136">
    <property type="entry name" value="LamNT"/>
    <property type="match status" value="1"/>
</dbReference>
<feature type="disulfide bond" evidence="12">
    <location>
        <begin position="1189"/>
        <end position="1198"/>
    </location>
</feature>
<keyword evidence="20" id="KW-1185">Reference proteome</keyword>
<keyword evidence="8 13" id="KW-0175">Coiled coil</keyword>
<dbReference type="FunFam" id="2.10.25.10:FF:000084">
    <property type="entry name" value="Laminin subunit alpha 3"/>
    <property type="match status" value="1"/>
</dbReference>
<keyword evidence="3" id="KW-0272">Extracellular matrix</keyword>
<evidence type="ECO:0000256" key="7">
    <source>
        <dbReference type="ARBA" id="ARBA00022889"/>
    </source>
</evidence>
<evidence type="ECO:0000256" key="6">
    <source>
        <dbReference type="ARBA" id="ARBA00022869"/>
    </source>
</evidence>
<dbReference type="CTD" id="22798"/>
<dbReference type="InterPro" id="IPR056860">
    <property type="entry name" value="LAMB4_dom"/>
</dbReference>
<dbReference type="Pfam" id="PF00053">
    <property type="entry name" value="EGF_laminin"/>
    <property type="match status" value="12"/>
</dbReference>
<dbReference type="FunFam" id="2.10.25.10:FF:000138">
    <property type="entry name" value="Laminin subunit beta 1"/>
    <property type="match status" value="1"/>
</dbReference>
<feature type="coiled-coil region" evidence="13">
    <location>
        <begin position="1336"/>
        <end position="1384"/>
    </location>
</feature>
<dbReference type="STRING" id="28743.ENSCVAP00000007942"/>
<feature type="disulfide bond" evidence="12">
    <location>
        <begin position="1120"/>
        <end position="1132"/>
    </location>
</feature>
<feature type="region of interest" description="Disordered" evidence="14">
    <location>
        <begin position="551"/>
        <end position="573"/>
    </location>
</feature>
<dbReference type="SMART" id="SM00181">
    <property type="entry name" value="EGF"/>
    <property type="match status" value="7"/>
</dbReference>
<reference evidence="19" key="2">
    <citation type="submission" date="2025-09" db="UniProtKB">
        <authorList>
            <consortium name="Ensembl"/>
        </authorList>
    </citation>
    <scope>IDENTIFICATION</scope>
</reference>
<dbReference type="SUPFAM" id="SSF57196">
    <property type="entry name" value="EGF/Laminin"/>
    <property type="match status" value="12"/>
</dbReference>
<evidence type="ECO:0000256" key="1">
    <source>
        <dbReference type="ARBA" id="ARBA00004302"/>
    </source>
</evidence>
<dbReference type="InterPro" id="IPR013015">
    <property type="entry name" value="Laminin_IV_B"/>
</dbReference>
<comment type="caution">
    <text evidence="12">Lacks conserved residue(s) required for the propagation of feature annotation.</text>
</comment>
<feature type="disulfide bond" evidence="12">
    <location>
        <begin position="1092"/>
        <end position="1101"/>
    </location>
</feature>
<dbReference type="PANTHER" id="PTHR10574:SF279">
    <property type="entry name" value="LAMININ SUBUNIT BETA 4"/>
    <property type="match status" value="1"/>
</dbReference>
<dbReference type="GO" id="GO:0007155">
    <property type="term" value="P:cell adhesion"/>
    <property type="evidence" value="ECO:0007669"/>
    <property type="project" value="UniProtKB-KW"/>
</dbReference>
<dbReference type="PANTHER" id="PTHR10574">
    <property type="entry name" value="NETRIN/LAMININ-RELATED"/>
    <property type="match status" value="1"/>
</dbReference>
<keyword evidence="6" id="KW-0084">Basement membrane</keyword>
<reference evidence="19" key="1">
    <citation type="submission" date="2025-08" db="UniProtKB">
        <authorList>
            <consortium name="Ensembl"/>
        </authorList>
    </citation>
    <scope>IDENTIFICATION</scope>
</reference>
<dbReference type="Pfam" id="PF23219">
    <property type="entry name" value="LAMB1"/>
    <property type="match status" value="1"/>
</dbReference>
<name>A0A3Q2CR09_CYPVA</name>
<feature type="domain" description="Laminin EGF-like" evidence="16">
    <location>
        <begin position="1011"/>
        <end position="1062"/>
    </location>
</feature>
<dbReference type="Gene3D" id="2.10.25.10">
    <property type="entry name" value="Laminin"/>
    <property type="match status" value="11"/>
</dbReference>
<dbReference type="PROSITE" id="PS50027">
    <property type="entry name" value="EGF_LAM_2"/>
    <property type="match status" value="10"/>
</dbReference>
<evidence type="ECO:0000256" key="15">
    <source>
        <dbReference type="SAM" id="SignalP"/>
    </source>
</evidence>
<dbReference type="GO" id="GO:0005604">
    <property type="term" value="C:basement membrane"/>
    <property type="evidence" value="ECO:0007669"/>
    <property type="project" value="UniProtKB-SubCell"/>
</dbReference>
<feature type="disulfide bond" evidence="12">
    <location>
        <begin position="812"/>
        <end position="829"/>
    </location>
</feature>
<dbReference type="PROSITE" id="PS51116">
    <property type="entry name" value="LAMININ_IVB"/>
    <property type="match status" value="1"/>
</dbReference>
<dbReference type="PROSITE" id="PS01248">
    <property type="entry name" value="EGF_LAM_1"/>
    <property type="match status" value="3"/>
</dbReference>
<feature type="disulfide bond" evidence="12">
    <location>
        <begin position="466"/>
        <end position="475"/>
    </location>
</feature>
<accession>A0A3Q2CR09</accession>
<keyword evidence="9 12" id="KW-1015">Disulfide bond</keyword>
<dbReference type="GO" id="GO:0009887">
    <property type="term" value="P:animal organ morphogenesis"/>
    <property type="evidence" value="ECO:0007669"/>
    <property type="project" value="TreeGrafter"/>
</dbReference>
<dbReference type="InterPro" id="IPR050440">
    <property type="entry name" value="Laminin/Netrin_ECM"/>
</dbReference>
<feature type="disulfide bond" evidence="12">
    <location>
        <begin position="810"/>
        <end position="822"/>
    </location>
</feature>
<evidence type="ECO:0000256" key="8">
    <source>
        <dbReference type="ARBA" id="ARBA00023054"/>
    </source>
</evidence>
<feature type="domain" description="Laminin EGF-like" evidence="16">
    <location>
        <begin position="1063"/>
        <end position="1119"/>
    </location>
</feature>
<evidence type="ECO:0000259" key="16">
    <source>
        <dbReference type="PROSITE" id="PS50027"/>
    </source>
</evidence>
<dbReference type="Pfam" id="PF21199">
    <property type="entry name" value="LAMININ_IV_B"/>
    <property type="match status" value="1"/>
</dbReference>
<dbReference type="FunFam" id="2.60.120.260:FF:000010">
    <property type="entry name" value="Laminin subunit beta 1"/>
    <property type="match status" value="1"/>
</dbReference>
<keyword evidence="2" id="KW-0964">Secreted</keyword>
<feature type="disulfide bond" evidence="12">
    <location>
        <begin position="1168"/>
        <end position="1180"/>
    </location>
</feature>
<feature type="domain" description="Laminin EGF-like" evidence="16">
    <location>
        <begin position="1168"/>
        <end position="1214"/>
    </location>
</feature>